<feature type="transmembrane region" description="Helical" evidence="1">
    <location>
        <begin position="56"/>
        <end position="76"/>
    </location>
</feature>
<evidence type="ECO:0000313" key="3">
    <source>
        <dbReference type="Proteomes" id="UP000253273"/>
    </source>
</evidence>
<dbReference type="EMBL" id="CP031150">
    <property type="protein sequence ID" value="AXG06581.1"/>
    <property type="molecule type" value="Genomic_DNA"/>
</dbReference>
<dbReference type="KEGG" id="haj:DU500_09155"/>
<sequence length="100" mass="10287">MVLRDLVETAFSQLGLAGTVSVTVVVGLLLVVTWAHKAAAAGSAVASAGSTAQHDLKVVAALLLVFAVLGVVSINVDRSMTLGQMAWEQVQSVDWGAMLP</sequence>
<proteinExistence type="predicted"/>
<reference evidence="2 3" key="1">
    <citation type="submission" date="2018-07" db="EMBL/GenBank/DDBJ databases">
        <title>Genome sequences of Haloplanus sp. CBA1113.</title>
        <authorList>
            <person name="Kim Y.B."/>
            <person name="Roh S.W."/>
        </authorList>
    </citation>
    <scope>NUCLEOTIDE SEQUENCE [LARGE SCALE GENOMIC DNA]</scope>
    <source>
        <strain evidence="2 3">CBA1113</strain>
    </source>
</reference>
<keyword evidence="1" id="KW-1133">Transmembrane helix</keyword>
<keyword evidence="1" id="KW-0812">Transmembrane</keyword>
<evidence type="ECO:0000256" key="1">
    <source>
        <dbReference type="SAM" id="Phobius"/>
    </source>
</evidence>
<organism evidence="2 3">
    <name type="scientific">Haloplanus rubicundus</name>
    <dbReference type="NCBI Taxonomy" id="1547898"/>
    <lineage>
        <taxon>Archaea</taxon>
        <taxon>Methanobacteriati</taxon>
        <taxon>Methanobacteriota</taxon>
        <taxon>Stenosarchaea group</taxon>
        <taxon>Halobacteria</taxon>
        <taxon>Halobacteriales</taxon>
        <taxon>Haloferacaceae</taxon>
        <taxon>Haloplanus</taxon>
    </lineage>
</organism>
<dbReference type="GeneID" id="37283550"/>
<dbReference type="Proteomes" id="UP000253273">
    <property type="component" value="Chromosome"/>
</dbReference>
<dbReference type="RefSeq" id="WP_114585719.1">
    <property type="nucleotide sequence ID" value="NZ_CP031150.1"/>
</dbReference>
<keyword evidence="3" id="KW-1185">Reference proteome</keyword>
<protein>
    <submittedName>
        <fullName evidence="2">Uncharacterized protein</fullName>
    </submittedName>
</protein>
<keyword evidence="1" id="KW-0472">Membrane</keyword>
<dbReference type="AlphaFoldDB" id="A0A345E309"/>
<evidence type="ECO:0000313" key="2">
    <source>
        <dbReference type="EMBL" id="AXG06581.1"/>
    </source>
</evidence>
<name>A0A345E309_9EURY</name>
<accession>A0A345E309</accession>
<gene>
    <name evidence="2" type="ORF">DU500_09155</name>
</gene>
<feature type="transmembrane region" description="Helical" evidence="1">
    <location>
        <begin position="14"/>
        <end position="36"/>
    </location>
</feature>